<dbReference type="OrthoDB" id="291958at2157"/>
<reference evidence="2 3" key="1">
    <citation type="submission" date="2019-12" db="EMBL/GenBank/DDBJ databases">
        <title>Isolation and characterization of three novel carbon monoxide-oxidizing members of Halobacteria from salione crusts and soils.</title>
        <authorList>
            <person name="Myers M.R."/>
            <person name="King G.M."/>
        </authorList>
    </citation>
    <scope>NUCLEOTIDE SEQUENCE [LARGE SCALE GENOMIC DNA]</scope>
    <source>
        <strain evidence="2 3">WSA2</strain>
    </source>
</reference>
<keyword evidence="1" id="KW-0472">Membrane</keyword>
<dbReference type="AlphaFoldDB" id="A0A6B0SQ10"/>
<evidence type="ECO:0000256" key="1">
    <source>
        <dbReference type="SAM" id="Phobius"/>
    </source>
</evidence>
<evidence type="ECO:0000313" key="3">
    <source>
        <dbReference type="Proteomes" id="UP000437065"/>
    </source>
</evidence>
<comment type="caution">
    <text evidence="2">The sequence shown here is derived from an EMBL/GenBank/DDBJ whole genome shotgun (WGS) entry which is preliminary data.</text>
</comment>
<accession>A0A6B0SQ10</accession>
<dbReference type="InterPro" id="IPR013783">
    <property type="entry name" value="Ig-like_fold"/>
</dbReference>
<evidence type="ECO:0000313" key="2">
    <source>
        <dbReference type="EMBL" id="MXR40537.1"/>
    </source>
</evidence>
<keyword evidence="1" id="KW-0812">Transmembrane</keyword>
<organism evidence="2 3">
    <name type="scientific">Halobaculum saliterrae</name>
    <dbReference type="NCBI Taxonomy" id="2073113"/>
    <lineage>
        <taxon>Archaea</taxon>
        <taxon>Methanobacteriati</taxon>
        <taxon>Methanobacteriota</taxon>
        <taxon>Stenosarchaea group</taxon>
        <taxon>Halobacteria</taxon>
        <taxon>Halobacteriales</taxon>
        <taxon>Haloferacaceae</taxon>
        <taxon>Halobaculum</taxon>
    </lineage>
</organism>
<name>A0A6B0SQ10_9EURY</name>
<dbReference type="EMBL" id="WUUS01000002">
    <property type="protein sequence ID" value="MXR40537.1"/>
    <property type="molecule type" value="Genomic_DNA"/>
</dbReference>
<feature type="transmembrane region" description="Helical" evidence="1">
    <location>
        <begin position="20"/>
        <end position="40"/>
    </location>
</feature>
<protein>
    <submittedName>
        <fullName evidence="2">Uncharacterized protein</fullName>
    </submittedName>
</protein>
<dbReference type="Proteomes" id="UP000437065">
    <property type="component" value="Unassembled WGS sequence"/>
</dbReference>
<proteinExistence type="predicted"/>
<dbReference type="Gene3D" id="2.60.40.10">
    <property type="entry name" value="Immunoglobulins"/>
    <property type="match status" value="1"/>
</dbReference>
<dbReference type="RefSeq" id="WP_159663711.1">
    <property type="nucleotide sequence ID" value="NZ_WUUS01000002.1"/>
</dbReference>
<gene>
    <name evidence="2" type="ORF">GRX01_04140</name>
</gene>
<dbReference type="InterPro" id="IPR006311">
    <property type="entry name" value="TAT_signal"/>
</dbReference>
<sequence>MPGRRRRSRAGGGGSSRRRFLYLLGGAAVSGALISSSGAFSTSRLSRPVDVQSASDPNALLGLSIPPFVDAGQSGQELVTVTNNASTPLTVSVELPGASGTVSPASRTIQPEESRAFTVTLSADAAGGENALTFDVTATAGSSTKISLSRSLGVRNFLRNLEDRTTNNNAFFYLSYRLQNVDTFQSFEVVVRNLDRGWIPTRTYTSTDVEHVFRIPESGSDGGTAGSTYEFEMRVYDADGLALQRVLTDVADGNNPQDNDAIGGGPNDPVVVGFTITDNEQYTNAHYVVDYEVGNTSSLQEVRVTFDNRSNSWADETETSTDTPTGTVTYDQGGVGGDTYDITVEVVNENGIVTDSLTKTDVADGADP</sequence>
<dbReference type="PROSITE" id="PS51318">
    <property type="entry name" value="TAT"/>
    <property type="match status" value="1"/>
</dbReference>
<keyword evidence="1" id="KW-1133">Transmembrane helix</keyword>
<keyword evidence="3" id="KW-1185">Reference proteome</keyword>